<proteinExistence type="predicted"/>
<dbReference type="Gramene" id="TVU27093">
    <property type="protein sequence ID" value="TVU27093"/>
    <property type="gene ID" value="EJB05_29672"/>
</dbReference>
<name>A0A5J9UTM8_9POAL</name>
<dbReference type="EMBL" id="RWGY01000013">
    <property type="protein sequence ID" value="TVU27093.1"/>
    <property type="molecule type" value="Genomic_DNA"/>
</dbReference>
<reference evidence="1 2" key="1">
    <citation type="journal article" date="2019" name="Sci. Rep.">
        <title>A high-quality genome of Eragrostis curvula grass provides insights into Poaceae evolution and supports new strategies to enhance forage quality.</title>
        <authorList>
            <person name="Carballo J."/>
            <person name="Santos B.A.C.M."/>
            <person name="Zappacosta D."/>
            <person name="Garbus I."/>
            <person name="Selva J.P."/>
            <person name="Gallo C.A."/>
            <person name="Diaz A."/>
            <person name="Albertini E."/>
            <person name="Caccamo M."/>
            <person name="Echenique V."/>
        </authorList>
    </citation>
    <scope>NUCLEOTIDE SEQUENCE [LARGE SCALE GENOMIC DNA]</scope>
    <source>
        <strain evidence="2">cv. Victoria</strain>
        <tissue evidence="1">Leaf</tissue>
    </source>
</reference>
<accession>A0A5J9UTM8</accession>
<evidence type="ECO:0000313" key="2">
    <source>
        <dbReference type="Proteomes" id="UP000324897"/>
    </source>
</evidence>
<keyword evidence="2" id="KW-1185">Reference proteome</keyword>
<organism evidence="1 2">
    <name type="scientific">Eragrostis curvula</name>
    <name type="common">weeping love grass</name>
    <dbReference type="NCBI Taxonomy" id="38414"/>
    <lineage>
        <taxon>Eukaryota</taxon>
        <taxon>Viridiplantae</taxon>
        <taxon>Streptophyta</taxon>
        <taxon>Embryophyta</taxon>
        <taxon>Tracheophyta</taxon>
        <taxon>Spermatophyta</taxon>
        <taxon>Magnoliopsida</taxon>
        <taxon>Liliopsida</taxon>
        <taxon>Poales</taxon>
        <taxon>Poaceae</taxon>
        <taxon>PACMAD clade</taxon>
        <taxon>Chloridoideae</taxon>
        <taxon>Eragrostideae</taxon>
        <taxon>Eragrostidinae</taxon>
        <taxon>Eragrostis</taxon>
    </lineage>
</organism>
<feature type="non-terminal residue" evidence="1">
    <location>
        <position position="1"/>
    </location>
</feature>
<gene>
    <name evidence="1" type="ORF">EJB05_29672</name>
</gene>
<comment type="caution">
    <text evidence="1">The sequence shown here is derived from an EMBL/GenBank/DDBJ whole genome shotgun (WGS) entry which is preliminary data.</text>
</comment>
<feature type="non-terminal residue" evidence="1">
    <location>
        <position position="262"/>
    </location>
</feature>
<dbReference type="AlphaFoldDB" id="A0A5J9UTM8"/>
<protein>
    <submittedName>
        <fullName evidence="1">Uncharacterized protein</fullName>
    </submittedName>
</protein>
<sequence>MGPRQQVTWRCWLWNVMNACLLLGRRTWTSWLWRSLELRRSSRGRSHAAGWRGRPWQWKRRRRTHRGDGSTSDPLGARRLDDDRRRRWPLVPRRKCVCDRDGLIRRWHRLLGERGGFLARRGFGTSVGRHVDPAEYALLVADDGVRAAAGARVLLHEPVRELAVLELVPELRDLADLDAAVVLDFLALLEAPGPLSGAAHVPFAGLALLLPLDGGEEEAVVLAWRGAELGREDAGSAGVDVGVVDEGADGGVHGLAGEEARQ</sequence>
<evidence type="ECO:0000313" key="1">
    <source>
        <dbReference type="EMBL" id="TVU27093.1"/>
    </source>
</evidence>
<dbReference type="Proteomes" id="UP000324897">
    <property type="component" value="Chromosome 2"/>
</dbReference>